<accession>A0A1J6KAI7</accession>
<evidence type="ECO:0000313" key="3">
    <source>
        <dbReference type="Proteomes" id="UP000187609"/>
    </source>
</evidence>
<name>A0A1J6KAI7_NICAT</name>
<comment type="caution">
    <text evidence="2">The sequence shown here is derived from an EMBL/GenBank/DDBJ whole genome shotgun (WGS) entry which is preliminary data.</text>
</comment>
<evidence type="ECO:0000256" key="1">
    <source>
        <dbReference type="SAM" id="MobiDB-lite"/>
    </source>
</evidence>
<sequence length="71" mass="8110">MHTTRRGIDLTITKEDHNASNKQRKSRQNRKCVTGGVKSELPNSTRNSQIQHESTRMKPKLSKFNSTSNLT</sequence>
<reference evidence="2" key="1">
    <citation type="submission" date="2016-11" db="EMBL/GenBank/DDBJ databases">
        <title>The genome of Nicotiana attenuata.</title>
        <authorList>
            <person name="Xu S."/>
            <person name="Brockmoeller T."/>
            <person name="Gaquerel E."/>
            <person name="Navarro A."/>
            <person name="Kuhl H."/>
            <person name="Gase K."/>
            <person name="Ling Z."/>
            <person name="Zhou W."/>
            <person name="Kreitzer C."/>
            <person name="Stanke M."/>
            <person name="Tang H."/>
            <person name="Lyons E."/>
            <person name="Pandey P."/>
            <person name="Pandey S.P."/>
            <person name="Timmermann B."/>
            <person name="Baldwin I.T."/>
        </authorList>
    </citation>
    <scope>NUCLEOTIDE SEQUENCE [LARGE SCALE GENOMIC DNA]</scope>
    <source>
        <strain evidence="2">UT</strain>
    </source>
</reference>
<dbReference type="EMBL" id="MJEQ01002835">
    <property type="protein sequence ID" value="OIT26398.1"/>
    <property type="molecule type" value="Genomic_DNA"/>
</dbReference>
<protein>
    <submittedName>
        <fullName evidence="2">Uncharacterized protein</fullName>
    </submittedName>
</protein>
<dbReference type="AlphaFoldDB" id="A0A1J6KAI7"/>
<feature type="region of interest" description="Disordered" evidence="1">
    <location>
        <begin position="1"/>
        <end position="71"/>
    </location>
</feature>
<feature type="compositionally biased region" description="Basic and acidic residues" evidence="1">
    <location>
        <begin position="1"/>
        <end position="19"/>
    </location>
</feature>
<feature type="compositionally biased region" description="Polar residues" evidence="1">
    <location>
        <begin position="41"/>
        <end position="52"/>
    </location>
</feature>
<dbReference type="Proteomes" id="UP000187609">
    <property type="component" value="Unassembled WGS sequence"/>
</dbReference>
<organism evidence="2 3">
    <name type="scientific">Nicotiana attenuata</name>
    <name type="common">Coyote tobacco</name>
    <dbReference type="NCBI Taxonomy" id="49451"/>
    <lineage>
        <taxon>Eukaryota</taxon>
        <taxon>Viridiplantae</taxon>
        <taxon>Streptophyta</taxon>
        <taxon>Embryophyta</taxon>
        <taxon>Tracheophyta</taxon>
        <taxon>Spermatophyta</taxon>
        <taxon>Magnoliopsida</taxon>
        <taxon>eudicotyledons</taxon>
        <taxon>Gunneridae</taxon>
        <taxon>Pentapetalae</taxon>
        <taxon>asterids</taxon>
        <taxon>lamiids</taxon>
        <taxon>Solanales</taxon>
        <taxon>Solanaceae</taxon>
        <taxon>Nicotianoideae</taxon>
        <taxon>Nicotianeae</taxon>
        <taxon>Nicotiana</taxon>
    </lineage>
</organism>
<evidence type="ECO:0000313" key="2">
    <source>
        <dbReference type="EMBL" id="OIT26398.1"/>
    </source>
</evidence>
<keyword evidence="3" id="KW-1185">Reference proteome</keyword>
<gene>
    <name evidence="2" type="ORF">A4A49_26932</name>
</gene>
<dbReference type="Gramene" id="OIT26398">
    <property type="protein sequence ID" value="OIT26398"/>
    <property type="gene ID" value="A4A49_26932"/>
</dbReference>
<proteinExistence type="predicted"/>
<dbReference type="SMR" id="A0A1J6KAI7"/>